<accession>A0A6M3LVM0</accession>
<evidence type="ECO:0000313" key="1">
    <source>
        <dbReference type="EMBL" id="QJA69991.1"/>
    </source>
</evidence>
<evidence type="ECO:0000313" key="2">
    <source>
        <dbReference type="EMBL" id="QJA96628.1"/>
    </source>
</evidence>
<dbReference type="EMBL" id="MT141754">
    <property type="protein sequence ID" value="QJA69991.1"/>
    <property type="molecule type" value="Genomic_DNA"/>
</dbReference>
<protein>
    <submittedName>
        <fullName evidence="2">Uncharacterized protein</fullName>
    </submittedName>
</protein>
<gene>
    <name evidence="1" type="ORF">MM415A04091_0008</name>
    <name evidence="2" type="ORF">MM415B07853_0010</name>
</gene>
<sequence>MMICARCKIETEGAKNYGGYAIDDNVEYCLSCWEKWIEIVNRQLKEREEFKKGE</sequence>
<reference evidence="2" key="1">
    <citation type="submission" date="2020-03" db="EMBL/GenBank/DDBJ databases">
        <title>The deep terrestrial virosphere.</title>
        <authorList>
            <person name="Holmfeldt K."/>
            <person name="Nilsson E."/>
            <person name="Simone D."/>
            <person name="Lopez-Fernandez M."/>
            <person name="Wu X."/>
            <person name="de Brujin I."/>
            <person name="Lundin D."/>
            <person name="Andersson A."/>
            <person name="Bertilsson S."/>
            <person name="Dopson M."/>
        </authorList>
    </citation>
    <scope>NUCLEOTIDE SEQUENCE</scope>
    <source>
        <strain evidence="1">MM415A04091</strain>
        <strain evidence="2">MM415B07853</strain>
    </source>
</reference>
<dbReference type="EMBL" id="MT143418">
    <property type="protein sequence ID" value="QJA96628.1"/>
    <property type="molecule type" value="Genomic_DNA"/>
</dbReference>
<organism evidence="2">
    <name type="scientific">viral metagenome</name>
    <dbReference type="NCBI Taxonomy" id="1070528"/>
    <lineage>
        <taxon>unclassified sequences</taxon>
        <taxon>metagenomes</taxon>
        <taxon>organismal metagenomes</taxon>
    </lineage>
</organism>
<name>A0A6M3LVM0_9ZZZZ</name>
<dbReference type="AlphaFoldDB" id="A0A6M3LVM0"/>
<proteinExistence type="predicted"/>